<sequence length="61" mass="6920">MNKRLESGTSRKKRGRTDRSRRSDEKSGPDGLVSFKNWRTTLLVEKDGISNRLSTATLVLL</sequence>
<gene>
    <name evidence="2" type="ORF">THTE_0899</name>
</gene>
<evidence type="ECO:0000313" key="3">
    <source>
        <dbReference type="Proteomes" id="UP000215086"/>
    </source>
</evidence>
<dbReference type="Proteomes" id="UP000215086">
    <property type="component" value="Chromosome"/>
</dbReference>
<name>A0A286RC05_9BACT</name>
<evidence type="ECO:0000256" key="1">
    <source>
        <dbReference type="SAM" id="MobiDB-lite"/>
    </source>
</evidence>
<dbReference type="KEGG" id="ttf:THTE_0899"/>
<keyword evidence="3" id="KW-1185">Reference proteome</keyword>
<accession>A0A286RC05</accession>
<reference evidence="2 3" key="1">
    <citation type="journal article" name="Front. Microbiol.">
        <title>Sugar Metabolism of the First Thermophilic Planctomycete Thermogutta terrifontis: Comparative Genomic and Transcriptomic Approaches.</title>
        <authorList>
            <person name="Elcheninov A.G."/>
            <person name="Menzel P."/>
            <person name="Gudbergsdottir S.R."/>
            <person name="Slesarev A.I."/>
            <person name="Kadnikov V.V."/>
            <person name="Krogh A."/>
            <person name="Bonch-Osmolovskaya E.A."/>
            <person name="Peng X."/>
            <person name="Kublanov I.V."/>
        </authorList>
    </citation>
    <scope>NUCLEOTIDE SEQUENCE [LARGE SCALE GENOMIC DNA]</scope>
    <source>
        <strain evidence="2 3">R1</strain>
    </source>
</reference>
<organism evidence="2 3">
    <name type="scientific">Thermogutta terrifontis</name>
    <dbReference type="NCBI Taxonomy" id="1331910"/>
    <lineage>
        <taxon>Bacteria</taxon>
        <taxon>Pseudomonadati</taxon>
        <taxon>Planctomycetota</taxon>
        <taxon>Planctomycetia</taxon>
        <taxon>Pirellulales</taxon>
        <taxon>Thermoguttaceae</taxon>
        <taxon>Thermogutta</taxon>
    </lineage>
</organism>
<proteinExistence type="predicted"/>
<protein>
    <submittedName>
        <fullName evidence="2">Uncharacterized protein</fullName>
    </submittedName>
</protein>
<dbReference type="AlphaFoldDB" id="A0A286RC05"/>
<feature type="region of interest" description="Disordered" evidence="1">
    <location>
        <begin position="1"/>
        <end position="33"/>
    </location>
</feature>
<evidence type="ECO:0000313" key="2">
    <source>
        <dbReference type="EMBL" id="ASV73501.1"/>
    </source>
</evidence>
<dbReference type="EMBL" id="CP018477">
    <property type="protein sequence ID" value="ASV73501.1"/>
    <property type="molecule type" value="Genomic_DNA"/>
</dbReference>
<feature type="compositionally biased region" description="Basic and acidic residues" evidence="1">
    <location>
        <begin position="17"/>
        <end position="28"/>
    </location>
</feature>